<accession>A0A0X8XY77</accession>
<dbReference type="EMBL" id="LT158599">
    <property type="protein sequence ID" value="CVK34350.1"/>
    <property type="molecule type" value="Genomic_DNA"/>
</dbReference>
<reference evidence="2 3" key="1">
    <citation type="submission" date="2016-01" db="EMBL/GenBank/DDBJ databases">
        <authorList>
            <person name="Manzoor S."/>
        </authorList>
    </citation>
    <scope>NUCLEOTIDE SEQUENCE [LARGE SCALE GENOMIC DNA]</scope>
    <source>
        <strain evidence="2">Methanoculleus sp MAB1</strain>
    </source>
</reference>
<dbReference type="KEGG" id="mema:MMAB1_3137"/>
<evidence type="ECO:0000256" key="1">
    <source>
        <dbReference type="SAM" id="MobiDB-lite"/>
    </source>
</evidence>
<feature type="compositionally biased region" description="Basic and acidic residues" evidence="1">
    <location>
        <begin position="1"/>
        <end position="15"/>
    </location>
</feature>
<organism evidence="2 3">
    <name type="scientific">Methanoculleus bourgensis</name>
    <dbReference type="NCBI Taxonomy" id="83986"/>
    <lineage>
        <taxon>Archaea</taxon>
        <taxon>Methanobacteriati</taxon>
        <taxon>Methanobacteriota</taxon>
        <taxon>Stenosarchaea group</taxon>
        <taxon>Methanomicrobia</taxon>
        <taxon>Methanomicrobiales</taxon>
        <taxon>Methanomicrobiaceae</taxon>
        <taxon>Methanoculleus</taxon>
    </lineage>
</organism>
<evidence type="ECO:0000313" key="2">
    <source>
        <dbReference type="EMBL" id="CVK34350.1"/>
    </source>
</evidence>
<gene>
    <name evidence="2" type="ORF">MMAB1_3137</name>
</gene>
<evidence type="ECO:0000313" key="3">
    <source>
        <dbReference type="Proteomes" id="UP000069850"/>
    </source>
</evidence>
<dbReference type="AlphaFoldDB" id="A0A0X8XY77"/>
<sequence>MWRSDPPKDDRRREAVSGSANVPGSGSDMVHTKFKDANERRPERQGIGAFKQSGPILPGKREFSPLIIHKKIKSLNTE</sequence>
<dbReference type="Proteomes" id="UP000069850">
    <property type="component" value="Chromosome 1"/>
</dbReference>
<feature type="region of interest" description="Disordered" evidence="1">
    <location>
        <begin position="1"/>
        <end position="62"/>
    </location>
</feature>
<protein>
    <submittedName>
        <fullName evidence="2">Uncharacterized protein</fullName>
    </submittedName>
</protein>
<feature type="compositionally biased region" description="Basic and acidic residues" evidence="1">
    <location>
        <begin position="30"/>
        <end position="44"/>
    </location>
</feature>
<proteinExistence type="predicted"/>
<name>A0A0X8XY77_9EURY</name>